<evidence type="ECO:0000313" key="4">
    <source>
        <dbReference type="EMBL" id="QTR06222.1"/>
    </source>
</evidence>
<dbReference type="EC" id="5.4.99.62" evidence="2"/>
<accession>A0A8T8I5X7</accession>
<dbReference type="InterPro" id="IPR023750">
    <property type="entry name" value="RbsD-like_sf"/>
</dbReference>
<reference evidence="4" key="1">
    <citation type="submission" date="2021-04" db="EMBL/GenBank/DDBJ databases">
        <title>Saccharothrix algeriensis WGS.</title>
        <authorList>
            <person name="Stuskova K."/>
            <person name="Hakalova E."/>
            <person name="Tebbal A.B."/>
            <person name="Eichmeier A."/>
        </authorList>
    </citation>
    <scope>NUCLEOTIDE SEQUENCE</scope>
    <source>
        <strain evidence="4">NRRL B-24137</strain>
    </source>
</reference>
<dbReference type="GO" id="GO:0048029">
    <property type="term" value="F:monosaccharide binding"/>
    <property type="evidence" value="ECO:0007669"/>
    <property type="project" value="InterPro"/>
</dbReference>
<dbReference type="InterPro" id="IPR007721">
    <property type="entry name" value="RbsD_FucU"/>
</dbReference>
<organism evidence="4 5">
    <name type="scientific">Saccharothrix algeriensis</name>
    <dbReference type="NCBI Taxonomy" id="173560"/>
    <lineage>
        <taxon>Bacteria</taxon>
        <taxon>Bacillati</taxon>
        <taxon>Actinomycetota</taxon>
        <taxon>Actinomycetes</taxon>
        <taxon>Pseudonocardiales</taxon>
        <taxon>Pseudonocardiaceae</taxon>
        <taxon>Saccharothrix</taxon>
    </lineage>
</organism>
<gene>
    <name evidence="4" type="ORF">J7S33_15880</name>
</gene>
<dbReference type="Proteomes" id="UP000671828">
    <property type="component" value="Chromosome"/>
</dbReference>
<sequence>MRPGLSAVPGGRGHADEVVVAGCGLPIPPGAAVADPAFPFGVPAFPRVPAGLLDGLLGGAGGVVG</sequence>
<proteinExistence type="predicted"/>
<keyword evidence="3" id="KW-0413">Isomerase</keyword>
<evidence type="ECO:0000256" key="2">
    <source>
        <dbReference type="ARBA" id="ARBA00012862"/>
    </source>
</evidence>
<dbReference type="SUPFAM" id="SSF102546">
    <property type="entry name" value="RbsD-like"/>
    <property type="match status" value="1"/>
</dbReference>
<evidence type="ECO:0000256" key="3">
    <source>
        <dbReference type="ARBA" id="ARBA00023235"/>
    </source>
</evidence>
<evidence type="ECO:0000313" key="5">
    <source>
        <dbReference type="Proteomes" id="UP000671828"/>
    </source>
</evidence>
<comment type="catalytic activity">
    <reaction evidence="1">
        <text>beta-D-ribopyranose = beta-D-ribofuranose</text>
        <dbReference type="Rhea" id="RHEA:25432"/>
        <dbReference type="ChEBI" id="CHEBI:27476"/>
        <dbReference type="ChEBI" id="CHEBI:47002"/>
        <dbReference type="EC" id="5.4.99.62"/>
    </reaction>
</comment>
<protein>
    <recommendedName>
        <fullName evidence="2">D-ribose pyranase</fullName>
        <ecNumber evidence="2">5.4.99.62</ecNumber>
    </recommendedName>
</protein>
<evidence type="ECO:0000256" key="1">
    <source>
        <dbReference type="ARBA" id="ARBA00000223"/>
    </source>
</evidence>
<dbReference type="GO" id="GO:0062193">
    <property type="term" value="F:D-ribose pyranase activity"/>
    <property type="evidence" value="ECO:0007669"/>
    <property type="project" value="UniProtKB-EC"/>
</dbReference>
<dbReference type="Pfam" id="PF05025">
    <property type="entry name" value="RbsD_FucU"/>
    <property type="match status" value="1"/>
</dbReference>
<dbReference type="EMBL" id="CP072788">
    <property type="protein sequence ID" value="QTR06222.1"/>
    <property type="molecule type" value="Genomic_DNA"/>
</dbReference>
<dbReference type="AlphaFoldDB" id="A0A8T8I5X7"/>
<name>A0A8T8I5X7_9PSEU</name>
<dbReference type="GO" id="GO:0005996">
    <property type="term" value="P:monosaccharide metabolic process"/>
    <property type="evidence" value="ECO:0007669"/>
    <property type="project" value="InterPro"/>
</dbReference>